<dbReference type="Gene3D" id="3.40.50.620">
    <property type="entry name" value="HUPs"/>
    <property type="match status" value="1"/>
</dbReference>
<feature type="transmembrane region" description="Helical" evidence="1">
    <location>
        <begin position="12"/>
        <end position="30"/>
    </location>
</feature>
<sequence>MFDTLASYKPLLTALALPPASLIVLLLLGARLMVRRRVLGFSVVLTCCVLLWLTSTQAFARLLQVHVLRLPSALSATEIERLQTELKPPAKVGSKAVATPPRLAIIVLGAGMKPLAPEYGVSDLTPTAMERLRYGVWLSRATGAPLGFSGGLGWAQADEQPAEAVIAQRIVQQEYGRHLTWVEDRSRDTRENALRTAPLLQEAGVRRVLLVTHGWHMRRAARAFREALGSGVEVVPAPVGLFQRRPLRGLDWLPSTDGLLQNRLVLRELLGLTMGS</sequence>
<dbReference type="STRING" id="413882.AAW51_1454"/>
<dbReference type="InterPro" id="IPR051599">
    <property type="entry name" value="Cell_Envelope_Assoc"/>
</dbReference>
<keyword evidence="4" id="KW-1185">Reference proteome</keyword>
<feature type="domain" description="DUF218" evidence="2">
    <location>
        <begin position="104"/>
        <end position="271"/>
    </location>
</feature>
<dbReference type="AlphaFoldDB" id="A0A0G3BNM1"/>
<dbReference type="RefSeq" id="WP_047194066.1">
    <property type="nucleotide sequence ID" value="NZ_CP011371.1"/>
</dbReference>
<protein>
    <submittedName>
        <fullName evidence="3">Membrane protein</fullName>
    </submittedName>
</protein>
<accession>A0A0G3BNM1</accession>
<dbReference type="GO" id="GO:0005886">
    <property type="term" value="C:plasma membrane"/>
    <property type="evidence" value="ECO:0007669"/>
    <property type="project" value="TreeGrafter"/>
</dbReference>
<evidence type="ECO:0000313" key="4">
    <source>
        <dbReference type="Proteomes" id="UP000035352"/>
    </source>
</evidence>
<reference evidence="3 4" key="1">
    <citation type="submission" date="2015-05" db="EMBL/GenBank/DDBJ databases">
        <authorList>
            <person name="Tang B."/>
            <person name="Yu Y."/>
        </authorList>
    </citation>
    <scope>NUCLEOTIDE SEQUENCE [LARGE SCALE GENOMIC DNA]</scope>
    <source>
        <strain evidence="3 4">DSM 7029</strain>
    </source>
</reference>
<dbReference type="Pfam" id="PF02698">
    <property type="entry name" value="DUF218"/>
    <property type="match status" value="1"/>
</dbReference>
<proteinExistence type="predicted"/>
<keyword evidence="1" id="KW-0472">Membrane</keyword>
<dbReference type="OrthoDB" id="9809813at2"/>
<dbReference type="KEGG" id="pbh:AAW51_1454"/>
<dbReference type="GO" id="GO:0000270">
    <property type="term" value="P:peptidoglycan metabolic process"/>
    <property type="evidence" value="ECO:0007669"/>
    <property type="project" value="TreeGrafter"/>
</dbReference>
<name>A0A0G3BNM1_9BURK</name>
<evidence type="ECO:0000313" key="3">
    <source>
        <dbReference type="EMBL" id="AKJ28145.1"/>
    </source>
</evidence>
<organism evidence="3 4">
    <name type="scientific">Caldimonas brevitalea</name>
    <dbReference type="NCBI Taxonomy" id="413882"/>
    <lineage>
        <taxon>Bacteria</taxon>
        <taxon>Pseudomonadati</taxon>
        <taxon>Pseudomonadota</taxon>
        <taxon>Betaproteobacteria</taxon>
        <taxon>Burkholderiales</taxon>
        <taxon>Sphaerotilaceae</taxon>
        <taxon>Caldimonas</taxon>
    </lineage>
</organism>
<dbReference type="PANTHER" id="PTHR30336">
    <property type="entry name" value="INNER MEMBRANE PROTEIN, PROBABLE PERMEASE"/>
    <property type="match status" value="1"/>
</dbReference>
<gene>
    <name evidence="3" type="ORF">AAW51_1454</name>
</gene>
<evidence type="ECO:0000259" key="2">
    <source>
        <dbReference type="Pfam" id="PF02698"/>
    </source>
</evidence>
<dbReference type="InterPro" id="IPR003848">
    <property type="entry name" value="DUF218"/>
</dbReference>
<keyword evidence="1" id="KW-1133">Transmembrane helix</keyword>
<dbReference type="InterPro" id="IPR014729">
    <property type="entry name" value="Rossmann-like_a/b/a_fold"/>
</dbReference>
<dbReference type="PANTHER" id="PTHR30336:SF4">
    <property type="entry name" value="ENVELOPE BIOGENESIS FACTOR ELYC"/>
    <property type="match status" value="1"/>
</dbReference>
<dbReference type="GO" id="GO:0043164">
    <property type="term" value="P:Gram-negative-bacterium-type cell wall biogenesis"/>
    <property type="evidence" value="ECO:0007669"/>
    <property type="project" value="TreeGrafter"/>
</dbReference>
<evidence type="ECO:0000256" key="1">
    <source>
        <dbReference type="SAM" id="Phobius"/>
    </source>
</evidence>
<feature type="transmembrane region" description="Helical" evidence="1">
    <location>
        <begin position="37"/>
        <end position="54"/>
    </location>
</feature>
<keyword evidence="1" id="KW-0812">Transmembrane</keyword>
<dbReference type="EMBL" id="CP011371">
    <property type="protein sequence ID" value="AKJ28145.1"/>
    <property type="molecule type" value="Genomic_DNA"/>
</dbReference>
<dbReference type="CDD" id="cd06259">
    <property type="entry name" value="YdcF-like"/>
    <property type="match status" value="1"/>
</dbReference>
<dbReference type="Proteomes" id="UP000035352">
    <property type="component" value="Chromosome"/>
</dbReference>